<evidence type="ECO:0000313" key="2">
    <source>
        <dbReference type="Proteomes" id="UP000752814"/>
    </source>
</evidence>
<accession>A0A8J8TE78</accession>
<dbReference type="InterPro" id="IPR011990">
    <property type="entry name" value="TPR-like_helical_dom_sf"/>
</dbReference>
<evidence type="ECO:0000313" key="1">
    <source>
        <dbReference type="EMBL" id="TQS81379.1"/>
    </source>
</evidence>
<dbReference type="InterPro" id="IPR006597">
    <property type="entry name" value="Sel1-like"/>
</dbReference>
<dbReference type="EMBL" id="LVVT01000023">
    <property type="protein sequence ID" value="TQS81379.1"/>
    <property type="molecule type" value="Genomic_DNA"/>
</dbReference>
<reference evidence="1" key="1">
    <citation type="submission" date="2016-03" db="EMBL/GenBank/DDBJ databases">
        <authorList>
            <person name="Borrel G."/>
            <person name="Mccann A."/>
            <person name="O'Toole P.W."/>
        </authorList>
    </citation>
    <scope>NUCLEOTIDE SEQUENCE</scope>
    <source>
        <strain evidence="1">183</strain>
    </source>
</reference>
<dbReference type="Pfam" id="PF08238">
    <property type="entry name" value="Sel1"/>
    <property type="match status" value="10"/>
</dbReference>
<sequence length="394" mass="42779">MGTIESLRAAAESNDFNAMYYLGTAYALGKEVEKNDEEALKWYLKAAPQNAEAAFNAAMMYKDGLGTDADLEKALELFCTASSKGIAAASFQAGAIYLKRGMPEKAVGYFKKAAEAGLAEAQHNYGMACLRGDGIEQDCGEAVTWLTKSASQGNTISALRLGRMYLTGSGVLKDRQEAVKWYRTAGSPLADMVEESERGSSERKFALSAVLDETAENNEDLAEAFQMCREAAECGYSPAAAALGKMYEWGRGTGKDYTEAVRWYTTAAENGSAEAMHDLASMYALGNGVPQDYEAAVKWSEKAALCGNASAAYTLGVAYRDGWGVKPDEEKSFEWFLKGAELDSIESQYEAAVIFSRKGNEDEAVKWMSKAARQGHLGAMMALRERDENAIFKN</sequence>
<dbReference type="AlphaFoldDB" id="A0A8J8TE78"/>
<dbReference type="PANTHER" id="PTHR11102:SF160">
    <property type="entry name" value="ERAD-ASSOCIATED E3 UBIQUITIN-PROTEIN LIGASE COMPONENT HRD3"/>
    <property type="match status" value="1"/>
</dbReference>
<dbReference type="RefSeq" id="WP_400256691.1">
    <property type="nucleotide sequence ID" value="NZ_CAYAYE010000027.1"/>
</dbReference>
<dbReference type="SUPFAM" id="SSF81901">
    <property type="entry name" value="HCP-like"/>
    <property type="match status" value="2"/>
</dbReference>
<name>A0A8J8TE78_9ARCH</name>
<dbReference type="SMART" id="SM00671">
    <property type="entry name" value="SEL1"/>
    <property type="match status" value="9"/>
</dbReference>
<dbReference type="Proteomes" id="UP000752814">
    <property type="component" value="Unassembled WGS sequence"/>
</dbReference>
<protein>
    <submittedName>
        <fullName evidence="1">Uncharacterized protein</fullName>
    </submittedName>
</protein>
<comment type="caution">
    <text evidence="1">The sequence shown here is derived from an EMBL/GenBank/DDBJ whole genome shotgun (WGS) entry which is preliminary data.</text>
</comment>
<dbReference type="InterPro" id="IPR050767">
    <property type="entry name" value="Sel1_AlgK"/>
</dbReference>
<dbReference type="Gene3D" id="1.25.40.10">
    <property type="entry name" value="Tetratricopeptide repeat domain"/>
    <property type="match status" value="3"/>
</dbReference>
<dbReference type="PANTHER" id="PTHR11102">
    <property type="entry name" value="SEL-1-LIKE PROTEIN"/>
    <property type="match status" value="1"/>
</dbReference>
<proteinExistence type="predicted"/>
<gene>
    <name evidence="1" type="ORF">A3207_08490</name>
</gene>
<organism evidence="1 2">
    <name type="scientific">Candidatus Methanomassiliicoccus intestinalis</name>
    <dbReference type="NCBI Taxonomy" id="1406512"/>
    <lineage>
        <taxon>Archaea</taxon>
        <taxon>Methanobacteriati</taxon>
        <taxon>Thermoplasmatota</taxon>
        <taxon>Thermoplasmata</taxon>
        <taxon>Methanomassiliicoccales</taxon>
        <taxon>Methanomassiliicoccaceae</taxon>
        <taxon>Methanomassiliicoccus</taxon>
    </lineage>
</organism>